<evidence type="ECO:0000313" key="12">
    <source>
        <dbReference type="EMBL" id="CAG6453545.1"/>
    </source>
</evidence>
<dbReference type="InterPro" id="IPR003057">
    <property type="entry name" value="Invtbrt_color"/>
</dbReference>
<evidence type="ECO:0000256" key="10">
    <source>
        <dbReference type="PIRNR" id="PIRNR036893"/>
    </source>
</evidence>
<comment type="subcellular location">
    <subcellularLocation>
        <location evidence="1">Secreted</location>
    </subcellularLocation>
</comment>
<keyword evidence="8" id="KW-1015">Disulfide bond</keyword>
<keyword evidence="7" id="KW-0446">Lipid-binding</keyword>
<evidence type="ECO:0000256" key="7">
    <source>
        <dbReference type="ARBA" id="ARBA00023121"/>
    </source>
</evidence>
<evidence type="ECO:0000256" key="3">
    <source>
        <dbReference type="ARBA" id="ARBA00019890"/>
    </source>
</evidence>
<dbReference type="AlphaFoldDB" id="A0A8D8ABV0"/>
<dbReference type="InterPro" id="IPR012674">
    <property type="entry name" value="Calycin"/>
</dbReference>
<dbReference type="SUPFAM" id="SSF50814">
    <property type="entry name" value="Lipocalins"/>
    <property type="match status" value="1"/>
</dbReference>
<dbReference type="Pfam" id="PF08212">
    <property type="entry name" value="Lipocalin_2"/>
    <property type="match status" value="1"/>
</dbReference>
<organism evidence="12">
    <name type="scientific">Culex pipiens</name>
    <name type="common">House mosquito</name>
    <dbReference type="NCBI Taxonomy" id="7175"/>
    <lineage>
        <taxon>Eukaryota</taxon>
        <taxon>Metazoa</taxon>
        <taxon>Ecdysozoa</taxon>
        <taxon>Arthropoda</taxon>
        <taxon>Hexapoda</taxon>
        <taxon>Insecta</taxon>
        <taxon>Pterygota</taxon>
        <taxon>Neoptera</taxon>
        <taxon>Endopterygota</taxon>
        <taxon>Diptera</taxon>
        <taxon>Nematocera</taxon>
        <taxon>Culicoidea</taxon>
        <taxon>Culicidae</taxon>
        <taxon>Culicinae</taxon>
        <taxon>Culicini</taxon>
        <taxon>Culex</taxon>
        <taxon>Culex</taxon>
    </lineage>
</organism>
<keyword evidence="4" id="KW-0813">Transport</keyword>
<evidence type="ECO:0000256" key="4">
    <source>
        <dbReference type="ARBA" id="ARBA00022448"/>
    </source>
</evidence>
<dbReference type="EMBL" id="HBUE01023312">
    <property type="protein sequence ID" value="CAG6453545.1"/>
    <property type="molecule type" value="Transcribed_RNA"/>
</dbReference>
<evidence type="ECO:0000256" key="1">
    <source>
        <dbReference type="ARBA" id="ARBA00004613"/>
    </source>
</evidence>
<dbReference type="GO" id="GO:0000302">
    <property type="term" value="P:response to reactive oxygen species"/>
    <property type="evidence" value="ECO:0007669"/>
    <property type="project" value="TreeGrafter"/>
</dbReference>
<accession>A0A8D8ABV0</accession>
<dbReference type="InterPro" id="IPR022271">
    <property type="entry name" value="Lipocalin_ApoD"/>
</dbReference>
<sequence length="219" mass="24746">MYHLEVLGSVVMMLAGSSFAYIVKDGNCSLVSANIPVLDNFNLEKYLGKWYEVERYEQDYERNLECVTAEYTRNVKDGSIDVKNKGFLAKKDAYASFSGIAYISDPLLDPVVAKLNVSYGILASGISNYWVVDTDYRHFAVVYSCTPIDDSESVIEGYWLLSRTPKLTEELQITEKLRYLLETYFVPSHVRPTNHSEALCRKEPEIPPVPASLVLPPLP</sequence>
<dbReference type="GO" id="GO:0031409">
    <property type="term" value="F:pigment binding"/>
    <property type="evidence" value="ECO:0007669"/>
    <property type="project" value="InterPro"/>
</dbReference>
<reference evidence="12" key="1">
    <citation type="submission" date="2021-05" db="EMBL/GenBank/DDBJ databases">
        <authorList>
            <person name="Alioto T."/>
            <person name="Alioto T."/>
            <person name="Gomez Garrido J."/>
        </authorList>
    </citation>
    <scope>NUCLEOTIDE SEQUENCE</scope>
</reference>
<protein>
    <recommendedName>
        <fullName evidence="3">Apolipoprotein D</fullName>
    </recommendedName>
</protein>
<dbReference type="FunFam" id="2.40.128.20:FF:000003">
    <property type="entry name" value="Apolipoprotein D"/>
    <property type="match status" value="1"/>
</dbReference>
<dbReference type="GO" id="GO:0005576">
    <property type="term" value="C:extracellular region"/>
    <property type="evidence" value="ECO:0007669"/>
    <property type="project" value="UniProtKB-SubCell"/>
</dbReference>
<evidence type="ECO:0000256" key="6">
    <source>
        <dbReference type="ARBA" id="ARBA00022729"/>
    </source>
</evidence>
<dbReference type="PIRSF" id="PIRSF036893">
    <property type="entry name" value="Lipocalin_ApoD"/>
    <property type="match status" value="1"/>
</dbReference>
<evidence type="ECO:0000256" key="9">
    <source>
        <dbReference type="ARBA" id="ARBA00023180"/>
    </source>
</evidence>
<feature type="signal peptide" evidence="10">
    <location>
        <begin position="1"/>
        <end position="20"/>
    </location>
</feature>
<dbReference type="GO" id="GO:0005737">
    <property type="term" value="C:cytoplasm"/>
    <property type="evidence" value="ECO:0007669"/>
    <property type="project" value="TreeGrafter"/>
</dbReference>
<keyword evidence="12" id="KW-0449">Lipoprotein</keyword>
<keyword evidence="6 10" id="KW-0732">Signal</keyword>
<name>A0A8D8ABV0_CULPI</name>
<dbReference type="PROSITE" id="PS00213">
    <property type="entry name" value="LIPOCALIN"/>
    <property type="match status" value="1"/>
</dbReference>
<dbReference type="PANTHER" id="PTHR10612">
    <property type="entry name" value="APOLIPOPROTEIN D"/>
    <property type="match status" value="1"/>
</dbReference>
<dbReference type="PANTHER" id="PTHR10612:SF34">
    <property type="entry name" value="APOLIPOPROTEIN D"/>
    <property type="match status" value="1"/>
</dbReference>
<keyword evidence="5" id="KW-0964">Secreted</keyword>
<comment type="similarity">
    <text evidence="2 10">Belongs to the calycin superfamily. Lipocalin family.</text>
</comment>
<dbReference type="InterPro" id="IPR022272">
    <property type="entry name" value="Lipocalin_CS"/>
</dbReference>
<keyword evidence="9" id="KW-0325">Glycoprotein</keyword>
<feature type="chain" id="PRO_5034413187" description="Apolipoprotein D" evidence="10">
    <location>
        <begin position="21"/>
        <end position="219"/>
    </location>
</feature>
<feature type="domain" description="Lipocalin/cytosolic fatty-acid binding" evidence="11">
    <location>
        <begin position="42"/>
        <end position="171"/>
    </location>
</feature>
<dbReference type="InterPro" id="IPR000566">
    <property type="entry name" value="Lipocln_cytosolic_FA-bd_dom"/>
</dbReference>
<evidence type="ECO:0000256" key="8">
    <source>
        <dbReference type="ARBA" id="ARBA00023157"/>
    </source>
</evidence>
<dbReference type="PRINTS" id="PR01273">
    <property type="entry name" value="INVTBRTCOLOR"/>
</dbReference>
<evidence type="ECO:0000256" key="5">
    <source>
        <dbReference type="ARBA" id="ARBA00022525"/>
    </source>
</evidence>
<proteinExistence type="inferred from homology"/>
<evidence type="ECO:0000256" key="2">
    <source>
        <dbReference type="ARBA" id="ARBA00006889"/>
    </source>
</evidence>
<evidence type="ECO:0000259" key="11">
    <source>
        <dbReference type="Pfam" id="PF08212"/>
    </source>
</evidence>
<dbReference type="GO" id="GO:0008289">
    <property type="term" value="F:lipid binding"/>
    <property type="evidence" value="ECO:0007669"/>
    <property type="project" value="UniProtKB-KW"/>
</dbReference>
<dbReference type="Gene3D" id="2.40.128.20">
    <property type="match status" value="1"/>
</dbReference>
<dbReference type="GO" id="GO:0006629">
    <property type="term" value="P:lipid metabolic process"/>
    <property type="evidence" value="ECO:0007669"/>
    <property type="project" value="TreeGrafter"/>
</dbReference>